<evidence type="ECO:0000313" key="5">
    <source>
        <dbReference type="Proteomes" id="UP000254282"/>
    </source>
</evidence>
<feature type="domain" description="Secretion system C-terminal sorting" evidence="3">
    <location>
        <begin position="401"/>
        <end position="462"/>
    </location>
</feature>
<evidence type="ECO:0000313" key="4">
    <source>
        <dbReference type="EMBL" id="SUX48219.1"/>
    </source>
</evidence>
<feature type="signal peptide" evidence="2">
    <location>
        <begin position="1"/>
        <end position="20"/>
    </location>
</feature>
<evidence type="ECO:0000256" key="1">
    <source>
        <dbReference type="ARBA" id="ARBA00022729"/>
    </source>
</evidence>
<sequence length="469" mass="50812">MSQIKWFTFMLLLSHCFIFGQPGSLDTSFNVGSGVETPVETICIQPDGKILVGGSFLTYNGVSKKRIVRLLPDGSIDNTFNTGTSFSGIVYKIKLLPNGKIFVAGAFSSFNGVNNQKFIVRLNSDGTLDTSFNANQINNNMSSFVYDFAVLPDNKVIIVGNMTNFQNTGIKYLAKLNADGSLDTSFNQGTGFNYPIRTVGIQSDGKIIVGGDFTTFNGYAANYLTRLNTDGSKDTTFNPGGFGSSGIVTGLTVLADDKILAGGSISSYNYQSGTNEFIRLNANGTLDQNFAVDYDAYVAGATEIVLQPDNKILVVGTLTYFNNQPARSLIRLNYDGSNDSSFNIQGGPNTNLITCALQSDGKIVIGGNFTNYNGVSINRIARIIGGGSLSVAEQTKDDLKIYPNPTSRILQISPKNEFQTYTIYSYDGRVIEKKALNSSEISVEHLVRGNYFILLSGKNSSKSFSFIKE</sequence>
<organism evidence="4 5">
    <name type="scientific">Chryseobacterium indoltheticum</name>
    <dbReference type="NCBI Taxonomy" id="254"/>
    <lineage>
        <taxon>Bacteria</taxon>
        <taxon>Pseudomonadati</taxon>
        <taxon>Bacteroidota</taxon>
        <taxon>Flavobacteriia</taxon>
        <taxon>Flavobacteriales</taxon>
        <taxon>Weeksellaceae</taxon>
        <taxon>Chryseobacterium group</taxon>
        <taxon>Chryseobacterium</taxon>
    </lineage>
</organism>
<name>A0A381FNS6_9FLAO</name>
<feature type="chain" id="PRO_5017070658" evidence="2">
    <location>
        <begin position="21"/>
        <end position="469"/>
    </location>
</feature>
<gene>
    <name evidence="4" type="ORF">NCTC13532_03824</name>
</gene>
<dbReference type="InterPro" id="IPR013431">
    <property type="entry name" value="Delta_60_rpt"/>
</dbReference>
<dbReference type="RefSeq" id="WP_065720264.1">
    <property type="nucleotide sequence ID" value="NZ_UFVR01000004.1"/>
</dbReference>
<protein>
    <submittedName>
        <fullName evidence="4">Delta-60 repeat domain</fullName>
    </submittedName>
</protein>
<dbReference type="AlphaFoldDB" id="A0A381FNS6"/>
<dbReference type="NCBIfam" id="TIGR04183">
    <property type="entry name" value="Por_Secre_tail"/>
    <property type="match status" value="1"/>
</dbReference>
<dbReference type="Gene3D" id="2.80.10.50">
    <property type="match status" value="3"/>
</dbReference>
<dbReference type="Proteomes" id="UP000254282">
    <property type="component" value="Unassembled WGS sequence"/>
</dbReference>
<proteinExistence type="predicted"/>
<dbReference type="SUPFAM" id="SSF63829">
    <property type="entry name" value="Calcium-dependent phosphotriesterase"/>
    <property type="match status" value="1"/>
</dbReference>
<accession>A0A381FNS6</accession>
<dbReference type="NCBIfam" id="TIGR02608">
    <property type="entry name" value="delta_60_rpt"/>
    <property type="match status" value="6"/>
</dbReference>
<evidence type="ECO:0000259" key="3">
    <source>
        <dbReference type="Pfam" id="PF18962"/>
    </source>
</evidence>
<dbReference type="InterPro" id="IPR026444">
    <property type="entry name" value="Secre_tail"/>
</dbReference>
<reference evidence="4 5" key="1">
    <citation type="submission" date="2018-06" db="EMBL/GenBank/DDBJ databases">
        <authorList>
            <consortium name="Pathogen Informatics"/>
            <person name="Doyle S."/>
        </authorList>
    </citation>
    <scope>NUCLEOTIDE SEQUENCE [LARGE SCALE GENOMIC DNA]</scope>
    <source>
        <strain evidence="4 5">NCTC13532</strain>
    </source>
</reference>
<dbReference type="Pfam" id="PF17164">
    <property type="entry name" value="DUF5122"/>
    <property type="match status" value="7"/>
</dbReference>
<keyword evidence="1 2" id="KW-0732">Signal</keyword>
<dbReference type="Pfam" id="PF18962">
    <property type="entry name" value="Por_Secre_tail"/>
    <property type="match status" value="1"/>
</dbReference>
<dbReference type="EMBL" id="UFVR01000004">
    <property type="protein sequence ID" value="SUX48219.1"/>
    <property type="molecule type" value="Genomic_DNA"/>
</dbReference>
<evidence type="ECO:0000256" key="2">
    <source>
        <dbReference type="SAM" id="SignalP"/>
    </source>
</evidence>